<organism evidence="2 3">
    <name type="scientific">Gemmatimonas groenlandica</name>
    <dbReference type="NCBI Taxonomy" id="2732249"/>
    <lineage>
        <taxon>Bacteria</taxon>
        <taxon>Pseudomonadati</taxon>
        <taxon>Gemmatimonadota</taxon>
        <taxon>Gemmatimonadia</taxon>
        <taxon>Gemmatimonadales</taxon>
        <taxon>Gemmatimonadaceae</taxon>
        <taxon>Gemmatimonas</taxon>
    </lineage>
</organism>
<evidence type="ECO:0000313" key="3">
    <source>
        <dbReference type="Proteomes" id="UP000500938"/>
    </source>
</evidence>
<name>A0A6M4IPM7_9BACT</name>
<evidence type="ECO:0000256" key="1">
    <source>
        <dbReference type="SAM" id="SignalP"/>
    </source>
</evidence>
<proteinExistence type="predicted"/>
<evidence type="ECO:0000313" key="2">
    <source>
        <dbReference type="EMBL" id="QJR35709.1"/>
    </source>
</evidence>
<dbReference type="PROSITE" id="PS51257">
    <property type="entry name" value="PROKAR_LIPOPROTEIN"/>
    <property type="match status" value="1"/>
</dbReference>
<dbReference type="KEGG" id="ggr:HKW67_09390"/>
<dbReference type="EMBL" id="CP053085">
    <property type="protein sequence ID" value="QJR35709.1"/>
    <property type="molecule type" value="Genomic_DNA"/>
</dbReference>
<keyword evidence="1" id="KW-0732">Signal</keyword>
<reference evidence="2 3" key="1">
    <citation type="submission" date="2020-05" db="EMBL/GenBank/DDBJ databases">
        <title>Complete genome sequence of Gemmatimonas greenlandica TET16.</title>
        <authorList>
            <person name="Zeng Y."/>
        </authorList>
    </citation>
    <scope>NUCLEOTIDE SEQUENCE [LARGE SCALE GENOMIC DNA]</scope>
    <source>
        <strain evidence="2 3">TET16</strain>
    </source>
</reference>
<dbReference type="RefSeq" id="WP_171225140.1">
    <property type="nucleotide sequence ID" value="NZ_CP053085.1"/>
</dbReference>
<dbReference type="AlphaFoldDB" id="A0A6M4IPM7"/>
<feature type="chain" id="PRO_5026930420" evidence="1">
    <location>
        <begin position="19"/>
        <end position="333"/>
    </location>
</feature>
<sequence length="333" mass="35211">MRLAVALACAAACAAAFTGCRDSAPAAARAEAQRSSAPEMPSALALTVVATDARWEARVAGDSAVRVLVTPRRDDRMTARLCGHVVTRSVAASAIPFGLPIDTTMPPLAIRLVEGDRVTGLRYLVPGAQGYYLFEGVSQEGSRRISVRWPVTSDPTRPIPAGAADSLIEAAVTPNPYMLDSAMRSMRLGVSPINRDLSALPAADSARAMAMPLVRDFPDQPLLLSDACPQATVLLPMLARIDQKLRVPVQRGDAVRARALQGEGTVQLSFDEASPAATPPTVREAIPDASFTSPDSGRVTLRVRVQVVPRVQKAEQSIVLSVGRTSARRSGGT</sequence>
<dbReference type="Proteomes" id="UP000500938">
    <property type="component" value="Chromosome"/>
</dbReference>
<keyword evidence="3" id="KW-1185">Reference proteome</keyword>
<feature type="signal peptide" evidence="1">
    <location>
        <begin position="1"/>
        <end position="18"/>
    </location>
</feature>
<protein>
    <submittedName>
        <fullName evidence="2">Uncharacterized protein</fullName>
    </submittedName>
</protein>
<accession>A0A6M4IPM7</accession>
<gene>
    <name evidence="2" type="ORF">HKW67_09390</name>
</gene>